<protein>
    <recommendedName>
        <fullName evidence="3">Excreted virulence factor EspC (Type VII ESX diderm)</fullName>
    </recommendedName>
</protein>
<sequence>MDHLADRLDRAADTLSTIDRRMPALAIDAVALGADDAGLPGRLGRDLHAHWTAVLAARSREAAALATRLAEVAGSVRVTAGDYAGTDRAVRDRLVREA</sequence>
<dbReference type="Pfam" id="PF10824">
    <property type="entry name" value="T7SS_ESX_EspC"/>
    <property type="match status" value="1"/>
</dbReference>
<keyword evidence="2" id="KW-1185">Reference proteome</keyword>
<proteinExistence type="predicted"/>
<dbReference type="EMBL" id="BOMV01000060">
    <property type="protein sequence ID" value="GIE98279.1"/>
    <property type="molecule type" value="Genomic_DNA"/>
</dbReference>
<accession>A0A919K2I5</accession>
<comment type="caution">
    <text evidence="1">The sequence shown here is derived from an EMBL/GenBank/DDBJ whole genome shotgun (WGS) entry which is preliminary data.</text>
</comment>
<dbReference type="GO" id="GO:0009306">
    <property type="term" value="P:protein secretion"/>
    <property type="evidence" value="ECO:0007669"/>
    <property type="project" value="InterPro"/>
</dbReference>
<evidence type="ECO:0000313" key="2">
    <source>
        <dbReference type="Proteomes" id="UP000636960"/>
    </source>
</evidence>
<dbReference type="AlphaFoldDB" id="A0A919K2I5"/>
<dbReference type="RefSeq" id="WP_203785296.1">
    <property type="nucleotide sequence ID" value="NZ_BOMV01000060.1"/>
</dbReference>
<dbReference type="Proteomes" id="UP000636960">
    <property type="component" value="Unassembled WGS sequence"/>
</dbReference>
<evidence type="ECO:0000313" key="1">
    <source>
        <dbReference type="EMBL" id="GIE98279.1"/>
    </source>
</evidence>
<evidence type="ECO:0008006" key="3">
    <source>
        <dbReference type="Google" id="ProtNLM"/>
    </source>
</evidence>
<gene>
    <name evidence="1" type="ORF">Ari01nite_57440</name>
</gene>
<name>A0A919K2I5_9ACTN</name>
<reference evidence="1" key="1">
    <citation type="submission" date="2021-01" db="EMBL/GenBank/DDBJ databases">
        <title>Whole genome shotgun sequence of Actinoplanes rishiriensis NBRC 108556.</title>
        <authorList>
            <person name="Komaki H."/>
            <person name="Tamura T."/>
        </authorList>
    </citation>
    <scope>NUCLEOTIDE SEQUENCE</scope>
    <source>
        <strain evidence="1">NBRC 108556</strain>
    </source>
</reference>
<dbReference type="InterPro" id="IPR022536">
    <property type="entry name" value="EspC"/>
</dbReference>
<organism evidence="1 2">
    <name type="scientific">Paractinoplanes rishiriensis</name>
    <dbReference type="NCBI Taxonomy" id="1050105"/>
    <lineage>
        <taxon>Bacteria</taxon>
        <taxon>Bacillati</taxon>
        <taxon>Actinomycetota</taxon>
        <taxon>Actinomycetes</taxon>
        <taxon>Micromonosporales</taxon>
        <taxon>Micromonosporaceae</taxon>
        <taxon>Paractinoplanes</taxon>
    </lineage>
</organism>